<name>A0A4R3KI52_9FIRM</name>
<reference evidence="1 2" key="1">
    <citation type="submission" date="2019-03" db="EMBL/GenBank/DDBJ databases">
        <title>Genomic Encyclopedia of Type Strains, Phase IV (KMG-IV): sequencing the most valuable type-strain genomes for metagenomic binning, comparative biology and taxonomic classification.</title>
        <authorList>
            <person name="Goeker M."/>
        </authorList>
    </citation>
    <scope>NUCLEOTIDE SEQUENCE [LARGE SCALE GENOMIC DNA]</scope>
    <source>
        <strain evidence="1 2">DSM 29489</strain>
    </source>
</reference>
<evidence type="ECO:0000313" key="2">
    <source>
        <dbReference type="Proteomes" id="UP000295726"/>
    </source>
</evidence>
<dbReference type="EMBL" id="SLZZ01000002">
    <property type="protein sequence ID" value="TCS82361.1"/>
    <property type="molecule type" value="Genomic_DNA"/>
</dbReference>
<evidence type="ECO:0008006" key="3">
    <source>
        <dbReference type="Google" id="ProtNLM"/>
    </source>
</evidence>
<dbReference type="RefSeq" id="WP_132378643.1">
    <property type="nucleotide sequence ID" value="NZ_DAIQXH010000098.1"/>
</dbReference>
<gene>
    <name evidence="1" type="ORF">EDD59_102230</name>
</gene>
<dbReference type="AlphaFoldDB" id="A0A4R3KI52"/>
<accession>A0A4R3KI52</accession>
<dbReference type="Proteomes" id="UP000295726">
    <property type="component" value="Unassembled WGS sequence"/>
</dbReference>
<protein>
    <recommendedName>
        <fullName evidence="3">1-acyl-sn-glycerol-3-phosphate acyltransferase</fullName>
    </recommendedName>
</protein>
<evidence type="ECO:0000313" key="1">
    <source>
        <dbReference type="EMBL" id="TCS82361.1"/>
    </source>
</evidence>
<comment type="caution">
    <text evidence="1">The sequence shown here is derived from an EMBL/GenBank/DDBJ whole genome shotgun (WGS) entry which is preliminary data.</text>
</comment>
<sequence length="260" mass="30177">MQNNKQGAQIRYYQSFTDDFIESRKQTFQLTKGYSWIHESASYRFFSRLVYLLGEIFAFPYCRFALHVKIKNRAVLRQCGDNGFFLYGNHTQPIGDAFMPIRAVTPKRGYAVVSPANLGIPVLGTFLPALGALPLPESFRGMKKFNEAIRQRIREGNCVVLYPEAHVWPWYTGIRPFPATSFGFQVECSAPSFCMTTTYQKRKHGKKPGITIYLDGPFYPDTSLPMKKQKNRLRDEIYNCMTRRSKNSTYQYIIYEEEKN</sequence>
<organism evidence="1 2">
    <name type="scientific">Muricomes intestini</name>
    <dbReference type="NCBI Taxonomy" id="1796634"/>
    <lineage>
        <taxon>Bacteria</taxon>
        <taxon>Bacillati</taxon>
        <taxon>Bacillota</taxon>
        <taxon>Clostridia</taxon>
        <taxon>Lachnospirales</taxon>
        <taxon>Lachnospiraceae</taxon>
        <taxon>Muricomes</taxon>
    </lineage>
</organism>
<proteinExistence type="predicted"/>
<keyword evidence="2" id="KW-1185">Reference proteome</keyword>
<dbReference type="OrthoDB" id="1841587at2"/>